<dbReference type="FunFam" id="1.10.10.10:FF:000001">
    <property type="entry name" value="LysR family transcriptional regulator"/>
    <property type="match status" value="1"/>
</dbReference>
<comment type="similarity">
    <text evidence="1">Belongs to the LysR transcriptional regulatory family.</text>
</comment>
<dbReference type="AlphaFoldDB" id="A0A4D7QML3"/>
<evidence type="ECO:0000256" key="3">
    <source>
        <dbReference type="ARBA" id="ARBA00023125"/>
    </source>
</evidence>
<accession>A0A4D7QML3</accession>
<proteinExistence type="inferred from homology"/>
<keyword evidence="4" id="KW-0804">Transcription</keyword>
<dbReference type="CDD" id="cd05466">
    <property type="entry name" value="PBP2_LTTR_substrate"/>
    <property type="match status" value="1"/>
</dbReference>
<gene>
    <name evidence="6" type="ORF">E8L99_06490</name>
</gene>
<evidence type="ECO:0000313" key="6">
    <source>
        <dbReference type="EMBL" id="QCK85442.1"/>
    </source>
</evidence>
<feature type="domain" description="HTH lysR-type" evidence="5">
    <location>
        <begin position="2"/>
        <end position="59"/>
    </location>
</feature>
<keyword evidence="7" id="KW-1185">Reference proteome</keyword>
<sequence>MVDFKALETLVWVASLKSFHRAAAKLNTTQPAVSQRIAQLEAEIGTRLLERERRAIAPTEVGRRVIDYAERLLKLRAEMLHSVADRSAIRGTLRLGVAETIVHTWLSRFVERMAKAYPALVLEIEVDISPNLFERLNAQEIDLAFVLGTLAGPLFTSRPLCTYTLGFFASDALGLPDDPVPLSVLAAHPILTFSRNTRPYQAVRELFSGPGLPPVRIHASASLATILRMAEDGLGIAAIPSAIVETEIHAGRLRPIASPAVLPQLNFVAAWRMTPDSATVEAVADLAVEVAGGAVAR</sequence>
<dbReference type="PRINTS" id="PR00039">
    <property type="entry name" value="HTHLYSR"/>
</dbReference>
<evidence type="ECO:0000313" key="7">
    <source>
        <dbReference type="Proteomes" id="UP000298588"/>
    </source>
</evidence>
<name>A0A4D7QML3_9HYPH</name>
<keyword evidence="2" id="KW-0805">Transcription regulation</keyword>
<organism evidence="6 7">
    <name type="scientific">Phreatobacter aquaticus</name>
    <dbReference type="NCBI Taxonomy" id="2570229"/>
    <lineage>
        <taxon>Bacteria</taxon>
        <taxon>Pseudomonadati</taxon>
        <taxon>Pseudomonadota</taxon>
        <taxon>Alphaproteobacteria</taxon>
        <taxon>Hyphomicrobiales</taxon>
        <taxon>Phreatobacteraceae</taxon>
        <taxon>Phreatobacter</taxon>
    </lineage>
</organism>
<dbReference type="Pfam" id="PF03466">
    <property type="entry name" value="LysR_substrate"/>
    <property type="match status" value="1"/>
</dbReference>
<dbReference type="RefSeq" id="WP_137098776.1">
    <property type="nucleotide sequence ID" value="NZ_CP039865.1"/>
</dbReference>
<dbReference type="PROSITE" id="PS50931">
    <property type="entry name" value="HTH_LYSR"/>
    <property type="match status" value="1"/>
</dbReference>
<dbReference type="Pfam" id="PF00126">
    <property type="entry name" value="HTH_1"/>
    <property type="match status" value="1"/>
</dbReference>
<evidence type="ECO:0000256" key="1">
    <source>
        <dbReference type="ARBA" id="ARBA00009437"/>
    </source>
</evidence>
<evidence type="ECO:0000256" key="2">
    <source>
        <dbReference type="ARBA" id="ARBA00023015"/>
    </source>
</evidence>
<evidence type="ECO:0000256" key="4">
    <source>
        <dbReference type="ARBA" id="ARBA00023163"/>
    </source>
</evidence>
<reference evidence="6 7" key="1">
    <citation type="submission" date="2019-04" db="EMBL/GenBank/DDBJ databases">
        <title>Phreatobacter aquaticus sp. nov.</title>
        <authorList>
            <person name="Choi A."/>
            <person name="Baek K."/>
        </authorList>
    </citation>
    <scope>NUCLEOTIDE SEQUENCE [LARGE SCALE GENOMIC DNA]</scope>
    <source>
        <strain evidence="6 7">NMCR1094</strain>
    </source>
</reference>
<evidence type="ECO:0000259" key="5">
    <source>
        <dbReference type="PROSITE" id="PS50931"/>
    </source>
</evidence>
<dbReference type="PANTHER" id="PTHR30126:SF77">
    <property type="entry name" value="TRANSCRIPTIONAL REGULATORY PROTEIN"/>
    <property type="match status" value="1"/>
</dbReference>
<keyword evidence="3" id="KW-0238">DNA-binding</keyword>
<dbReference type="InterPro" id="IPR005119">
    <property type="entry name" value="LysR_subst-bd"/>
</dbReference>
<dbReference type="SUPFAM" id="SSF46785">
    <property type="entry name" value="Winged helix' DNA-binding domain"/>
    <property type="match status" value="1"/>
</dbReference>
<dbReference type="GO" id="GO:0003700">
    <property type="term" value="F:DNA-binding transcription factor activity"/>
    <property type="evidence" value="ECO:0007669"/>
    <property type="project" value="InterPro"/>
</dbReference>
<dbReference type="Gene3D" id="1.10.10.10">
    <property type="entry name" value="Winged helix-like DNA-binding domain superfamily/Winged helix DNA-binding domain"/>
    <property type="match status" value="1"/>
</dbReference>
<dbReference type="SUPFAM" id="SSF53850">
    <property type="entry name" value="Periplasmic binding protein-like II"/>
    <property type="match status" value="1"/>
</dbReference>
<dbReference type="InterPro" id="IPR036390">
    <property type="entry name" value="WH_DNA-bd_sf"/>
</dbReference>
<dbReference type="GO" id="GO:0000976">
    <property type="term" value="F:transcription cis-regulatory region binding"/>
    <property type="evidence" value="ECO:0007669"/>
    <property type="project" value="TreeGrafter"/>
</dbReference>
<dbReference type="KEGG" id="paqt:E8L99_06490"/>
<dbReference type="Proteomes" id="UP000298588">
    <property type="component" value="Chromosome"/>
</dbReference>
<dbReference type="EMBL" id="CP039865">
    <property type="protein sequence ID" value="QCK85442.1"/>
    <property type="molecule type" value="Genomic_DNA"/>
</dbReference>
<protein>
    <submittedName>
        <fullName evidence="6">LysR family transcriptional regulator</fullName>
    </submittedName>
</protein>
<dbReference type="OrthoDB" id="9791253at2"/>
<dbReference type="InterPro" id="IPR000847">
    <property type="entry name" value="LysR_HTH_N"/>
</dbReference>
<dbReference type="Gene3D" id="3.40.190.10">
    <property type="entry name" value="Periplasmic binding protein-like II"/>
    <property type="match status" value="2"/>
</dbReference>
<dbReference type="PANTHER" id="PTHR30126">
    <property type="entry name" value="HTH-TYPE TRANSCRIPTIONAL REGULATOR"/>
    <property type="match status" value="1"/>
</dbReference>
<dbReference type="InterPro" id="IPR036388">
    <property type="entry name" value="WH-like_DNA-bd_sf"/>
</dbReference>